<organism evidence="12 13">
    <name type="scientific">Kalanchoe fedtschenkoi</name>
    <name type="common">Lavender scallops</name>
    <name type="synonym">South American air plant</name>
    <dbReference type="NCBI Taxonomy" id="63787"/>
    <lineage>
        <taxon>Eukaryota</taxon>
        <taxon>Viridiplantae</taxon>
        <taxon>Streptophyta</taxon>
        <taxon>Embryophyta</taxon>
        <taxon>Tracheophyta</taxon>
        <taxon>Spermatophyta</taxon>
        <taxon>Magnoliopsida</taxon>
        <taxon>eudicotyledons</taxon>
        <taxon>Gunneridae</taxon>
        <taxon>Pentapetalae</taxon>
        <taxon>Saxifragales</taxon>
        <taxon>Crassulaceae</taxon>
        <taxon>Kalanchoe</taxon>
    </lineage>
</organism>
<evidence type="ECO:0000256" key="7">
    <source>
        <dbReference type="ARBA" id="ARBA00023180"/>
    </source>
</evidence>
<keyword evidence="13" id="KW-1185">Reference proteome</keyword>
<keyword evidence="3" id="KW-0336">GPI-anchor</keyword>
<dbReference type="FunFam" id="1.20.58.1040:FF:000001">
    <property type="entry name" value="Glucan endo-1,3-beta-glucosidase 4"/>
    <property type="match status" value="1"/>
</dbReference>
<evidence type="ECO:0000256" key="10">
    <source>
        <dbReference type="SAM" id="SignalP"/>
    </source>
</evidence>
<dbReference type="GO" id="GO:0098552">
    <property type="term" value="C:side of membrane"/>
    <property type="evidence" value="ECO:0007669"/>
    <property type="project" value="UniProtKB-KW"/>
</dbReference>
<keyword evidence="5 9" id="KW-0472">Membrane</keyword>
<evidence type="ECO:0000256" key="5">
    <source>
        <dbReference type="ARBA" id="ARBA00023136"/>
    </source>
</evidence>
<evidence type="ECO:0000256" key="1">
    <source>
        <dbReference type="ARBA" id="ARBA00004609"/>
    </source>
</evidence>
<evidence type="ECO:0000256" key="3">
    <source>
        <dbReference type="ARBA" id="ARBA00022622"/>
    </source>
</evidence>
<dbReference type="SMART" id="SM00768">
    <property type="entry name" value="X8"/>
    <property type="match status" value="1"/>
</dbReference>
<dbReference type="Gene3D" id="1.20.58.1040">
    <property type="match status" value="1"/>
</dbReference>
<keyword evidence="7" id="KW-0325">Glycoprotein</keyword>
<evidence type="ECO:0000256" key="4">
    <source>
        <dbReference type="ARBA" id="ARBA00022729"/>
    </source>
</evidence>
<keyword evidence="4 10" id="KW-0732">Signal</keyword>
<name>A0A7N0T2Z8_KALFE</name>
<comment type="subcellular location">
    <subcellularLocation>
        <location evidence="1">Cell membrane</location>
        <topology evidence="1">Lipid-anchor</topology>
        <topology evidence="1">GPI-anchor</topology>
    </subcellularLocation>
</comment>
<dbReference type="PANTHER" id="PTHR31044:SF52">
    <property type="entry name" value="OS01G0631500 PROTEIN"/>
    <property type="match status" value="1"/>
</dbReference>
<dbReference type="GO" id="GO:0005886">
    <property type="term" value="C:plasma membrane"/>
    <property type="evidence" value="ECO:0007669"/>
    <property type="project" value="UniProtKB-SubCell"/>
</dbReference>
<dbReference type="Gramene" id="Kaladp0019s0130.1.v1.1">
    <property type="protein sequence ID" value="Kaladp0019s0130.1.v1.1"/>
    <property type="gene ID" value="Kaladp0019s0130.v1.1"/>
</dbReference>
<evidence type="ECO:0000256" key="9">
    <source>
        <dbReference type="SAM" id="Phobius"/>
    </source>
</evidence>
<feature type="domain" description="X8" evidence="11">
    <location>
        <begin position="46"/>
        <end position="130"/>
    </location>
</feature>
<feature type="chain" id="PRO_5029602591" description="X8 domain-containing protein" evidence="10">
    <location>
        <begin position="24"/>
        <end position="206"/>
    </location>
</feature>
<keyword evidence="2" id="KW-1003">Cell membrane</keyword>
<evidence type="ECO:0000256" key="8">
    <source>
        <dbReference type="ARBA" id="ARBA00023288"/>
    </source>
</evidence>
<evidence type="ECO:0000259" key="11">
    <source>
        <dbReference type="SMART" id="SM00768"/>
    </source>
</evidence>
<dbReference type="AlphaFoldDB" id="A0A7N0T2Z8"/>
<reference evidence="12" key="1">
    <citation type="submission" date="2021-01" db="UniProtKB">
        <authorList>
            <consortium name="EnsemblPlants"/>
        </authorList>
    </citation>
    <scope>IDENTIFICATION</scope>
</reference>
<accession>A0A7N0T2Z8</accession>
<dbReference type="GO" id="GO:0009506">
    <property type="term" value="C:plasmodesma"/>
    <property type="evidence" value="ECO:0007669"/>
    <property type="project" value="UniProtKB-ARBA"/>
</dbReference>
<evidence type="ECO:0000256" key="6">
    <source>
        <dbReference type="ARBA" id="ARBA00023157"/>
    </source>
</evidence>
<evidence type="ECO:0000313" key="13">
    <source>
        <dbReference type="Proteomes" id="UP000594263"/>
    </source>
</evidence>
<dbReference type="OMA" id="YISATVC"/>
<keyword evidence="8" id="KW-0449">Lipoprotein</keyword>
<keyword evidence="9" id="KW-1133">Transmembrane helix</keyword>
<keyword evidence="9" id="KW-0812">Transmembrane</keyword>
<dbReference type="Proteomes" id="UP000594263">
    <property type="component" value="Unplaced"/>
</dbReference>
<dbReference type="InterPro" id="IPR012946">
    <property type="entry name" value="X8"/>
</dbReference>
<sequence>MYWTRFLLIALLLIAAVLFSASAATTQLDVTAPTITPGATNAGGNSWCVARDGAAEMELQAALDYACGKGGADCAAIQPAGRCYSPATLTHHASYAFNSYYRKNPLPESCNFGGTAVVTAADPSSKTCQYPPTSTSWAVLNVTNPNSSTIFGARPSSPARPSSGGSKVGCSCSTFIIVVTLRMTGICFMYPILLVSLASYFLVPNW</sequence>
<dbReference type="PANTHER" id="PTHR31044">
    <property type="entry name" value="BETA-1,3 GLUCANASE"/>
    <property type="match status" value="1"/>
</dbReference>
<feature type="transmembrane region" description="Helical" evidence="9">
    <location>
        <begin position="175"/>
        <end position="203"/>
    </location>
</feature>
<proteinExistence type="predicted"/>
<protein>
    <recommendedName>
        <fullName evidence="11">X8 domain-containing protein</fullName>
    </recommendedName>
</protein>
<evidence type="ECO:0000313" key="12">
    <source>
        <dbReference type="EnsemblPlants" id="Kaladp0019s0130.1.v1.1"/>
    </source>
</evidence>
<feature type="signal peptide" evidence="10">
    <location>
        <begin position="1"/>
        <end position="23"/>
    </location>
</feature>
<dbReference type="InterPro" id="IPR044788">
    <property type="entry name" value="X8_dom_prot"/>
</dbReference>
<dbReference type="Pfam" id="PF07983">
    <property type="entry name" value="X8"/>
    <property type="match status" value="1"/>
</dbReference>
<evidence type="ECO:0000256" key="2">
    <source>
        <dbReference type="ARBA" id="ARBA00022475"/>
    </source>
</evidence>
<keyword evidence="6" id="KW-1015">Disulfide bond</keyword>
<dbReference type="EnsemblPlants" id="Kaladp0019s0130.1.v1.1">
    <property type="protein sequence ID" value="Kaladp0019s0130.1.v1.1"/>
    <property type="gene ID" value="Kaladp0019s0130.v1.1"/>
</dbReference>